<dbReference type="PRINTS" id="PR00344">
    <property type="entry name" value="BCTRLSENSOR"/>
</dbReference>
<dbReference type="InterPro" id="IPR005467">
    <property type="entry name" value="His_kinase_dom"/>
</dbReference>
<keyword evidence="7" id="KW-0812">Transmembrane</keyword>
<sequence length="876" mass="96795">MTLRSFLLLFLMSACSAFAAAAELRLSGNESVVSLTKYLESYEDLTATINIETVGGMGGFTPAPLRLLSPGFTASAIWLRLTVVNTTAAPLTRWIAIHSAQLQEVSLFFRQQGRWRRMDAGTTLPFSLRPIAALSAVFPLQLAAGESATVYLRIASSTTIAIDLELWEPLAFREAENFARLFDGFLIGCLILTAIYALLMFFTLRDRAFLPHALGILAFCLHDASSKGYGFMYFWPEATDWTTRSIALFGALGLCGMLLFVRELLLTRTRLPHWDHLLLSLLAAQSVSAAILLLCDNRTWSSLHIVLNFSIVIAIVITVLLAILRRFPASRFYLIAFVIVLIGSLARVLSLFGVIQSELIGNYATPLSVLISNTFLLAAVVDRIMLARKEKLAAQQALLDARAAHEAQLERAVDDRTADLNTALDEARSANQTKSRLLAYVSHDLRTPLATIINTVHRLNLHAGTETLRYQASIEQCAAHQLELIDDLVEYARGELDHLQLSPTPIYLHAWLDDIAQQAELLAEQYGNRFVLELGGMPPIVVLDPKRLRQVLLNLLSNAAKFTANGVIQLRVQAEFMPDNQVALSFVVDDSGPGIPQHDMERIFLPFERRDSDRQGSGLGLCIAQQIVKEMGDKLRVESTLGHGSRFTFRLVVNTAPESEVMQPASTSPTWDAFGAGKTLLVADDNEASRSHLQEILSTADFDVVFATDGEQALRLAIETHFDAILVDQMMPRIGGWELLLTLRRQYPNAIVILCSAIPPQRPAGFPRDIDFNAILLKPVFADQLLLAVRKLLDGISEPSARIPVLSFSIPDELLAPLRTLIAVGSITEIEAWAVRFETDHPEHTDFAFRVREAARRVDLHELAALLNAAALAIAQ</sequence>
<dbReference type="SMART" id="SM00448">
    <property type="entry name" value="REC"/>
    <property type="match status" value="1"/>
</dbReference>
<dbReference type="GO" id="GO:0009927">
    <property type="term" value="F:histidine phosphotransfer kinase activity"/>
    <property type="evidence" value="ECO:0007669"/>
    <property type="project" value="TreeGrafter"/>
</dbReference>
<dbReference type="InterPro" id="IPR003661">
    <property type="entry name" value="HisK_dim/P_dom"/>
</dbReference>
<keyword evidence="4" id="KW-0808">Transferase</keyword>
<dbReference type="SUPFAM" id="SSF55874">
    <property type="entry name" value="ATPase domain of HSP90 chaperone/DNA topoisomerase II/histidine kinase"/>
    <property type="match status" value="1"/>
</dbReference>
<comment type="catalytic activity">
    <reaction evidence="1">
        <text>ATP + protein L-histidine = ADP + protein N-phospho-L-histidine.</text>
        <dbReference type="EC" id="2.7.13.3"/>
    </reaction>
</comment>
<accession>A0A5Q0BCM0</accession>
<dbReference type="Gene3D" id="2.60.40.2380">
    <property type="match status" value="1"/>
</dbReference>
<dbReference type="GO" id="GO:0005886">
    <property type="term" value="C:plasma membrane"/>
    <property type="evidence" value="ECO:0007669"/>
    <property type="project" value="TreeGrafter"/>
</dbReference>
<dbReference type="SMART" id="SM00387">
    <property type="entry name" value="HATPase_c"/>
    <property type="match status" value="1"/>
</dbReference>
<dbReference type="InterPro" id="IPR003594">
    <property type="entry name" value="HATPase_dom"/>
</dbReference>
<gene>
    <name evidence="11" type="ORF">F6R98_00335</name>
</gene>
<dbReference type="PANTHER" id="PTHR43047">
    <property type="entry name" value="TWO-COMPONENT HISTIDINE PROTEIN KINASE"/>
    <property type="match status" value="1"/>
</dbReference>
<dbReference type="KEGG" id="mmob:F6R98_00335"/>
<feature type="transmembrane region" description="Helical" evidence="7">
    <location>
        <begin position="360"/>
        <end position="381"/>
    </location>
</feature>
<dbReference type="InterPro" id="IPR011006">
    <property type="entry name" value="CheY-like_superfamily"/>
</dbReference>
<feature type="domain" description="Response regulatory" evidence="10">
    <location>
        <begin position="679"/>
        <end position="793"/>
    </location>
</feature>
<reference evidence="11 12" key="1">
    <citation type="submission" date="2019-09" db="EMBL/GenBank/DDBJ databases">
        <title>Ecophysiology of the spiral-shaped methanotroph Methylospira mobilis as revealed by the complete genome sequence.</title>
        <authorList>
            <person name="Oshkin I.Y."/>
            <person name="Dedysh S.N."/>
            <person name="Miroshnikov K."/>
            <person name="Danilova O.V."/>
            <person name="Hakobyan A."/>
            <person name="Liesack W."/>
        </authorList>
    </citation>
    <scope>NUCLEOTIDE SEQUENCE [LARGE SCALE GENOMIC DNA]</scope>
    <source>
        <strain evidence="11 12">Shm1</strain>
    </source>
</reference>
<dbReference type="InterPro" id="IPR011622">
    <property type="entry name" value="7TMR_DISM_rcpt_extracell_dom2"/>
</dbReference>
<organism evidence="11 12">
    <name type="scientific">Candidatus Methylospira mobilis</name>
    <dbReference type="NCBI Taxonomy" id="1808979"/>
    <lineage>
        <taxon>Bacteria</taxon>
        <taxon>Pseudomonadati</taxon>
        <taxon>Pseudomonadota</taxon>
        <taxon>Gammaproteobacteria</taxon>
        <taxon>Methylococcales</taxon>
        <taxon>Methylococcaceae</taxon>
        <taxon>Candidatus Methylospira</taxon>
    </lineage>
</organism>
<dbReference type="Gene3D" id="1.10.287.130">
    <property type="match status" value="1"/>
</dbReference>
<dbReference type="PROSITE" id="PS50110">
    <property type="entry name" value="RESPONSE_REGULATORY"/>
    <property type="match status" value="1"/>
</dbReference>
<protein>
    <recommendedName>
        <fullName evidence="2">histidine kinase</fullName>
        <ecNumber evidence="2">2.7.13.3</ecNumber>
    </recommendedName>
</protein>
<dbReference type="InParanoid" id="A0A5Q0BCM0"/>
<dbReference type="CDD" id="cd16922">
    <property type="entry name" value="HATPase_EvgS-ArcB-TorS-like"/>
    <property type="match status" value="1"/>
</dbReference>
<dbReference type="Gene3D" id="3.30.565.10">
    <property type="entry name" value="Histidine kinase-like ATPase, C-terminal domain"/>
    <property type="match status" value="1"/>
</dbReference>
<dbReference type="InterPro" id="IPR036097">
    <property type="entry name" value="HisK_dim/P_sf"/>
</dbReference>
<evidence type="ECO:0000256" key="2">
    <source>
        <dbReference type="ARBA" id="ARBA00012438"/>
    </source>
</evidence>
<dbReference type="PROSITE" id="PS50109">
    <property type="entry name" value="HIS_KIN"/>
    <property type="match status" value="1"/>
</dbReference>
<dbReference type="InterPro" id="IPR004358">
    <property type="entry name" value="Sig_transdc_His_kin-like_C"/>
</dbReference>
<dbReference type="EC" id="2.7.13.3" evidence="2"/>
<dbReference type="SUPFAM" id="SSF47384">
    <property type="entry name" value="Homodimeric domain of signal transducing histidine kinase"/>
    <property type="match status" value="1"/>
</dbReference>
<dbReference type="CDD" id="cd00156">
    <property type="entry name" value="REC"/>
    <property type="match status" value="1"/>
</dbReference>
<feature type="transmembrane region" description="Helical" evidence="7">
    <location>
        <begin position="277"/>
        <end position="294"/>
    </location>
</feature>
<dbReference type="EMBL" id="CP044205">
    <property type="protein sequence ID" value="QFY41249.1"/>
    <property type="molecule type" value="Genomic_DNA"/>
</dbReference>
<dbReference type="AlphaFoldDB" id="A0A5Q0BCM0"/>
<feature type="domain" description="Histidine kinase" evidence="9">
    <location>
        <begin position="440"/>
        <end position="655"/>
    </location>
</feature>
<dbReference type="InterPro" id="IPR001789">
    <property type="entry name" value="Sig_transdc_resp-reg_receiver"/>
</dbReference>
<dbReference type="Pfam" id="PF07695">
    <property type="entry name" value="7TMR-DISM_7TM"/>
    <property type="match status" value="1"/>
</dbReference>
<dbReference type="Pfam" id="PF00512">
    <property type="entry name" value="HisKA"/>
    <property type="match status" value="1"/>
</dbReference>
<dbReference type="PROSITE" id="PS51257">
    <property type="entry name" value="PROKAR_LIPOPROTEIN"/>
    <property type="match status" value="1"/>
</dbReference>
<dbReference type="CDD" id="cd00082">
    <property type="entry name" value="HisKA"/>
    <property type="match status" value="1"/>
</dbReference>
<dbReference type="Gene3D" id="3.40.50.2300">
    <property type="match status" value="1"/>
</dbReference>
<dbReference type="InterPro" id="IPR036890">
    <property type="entry name" value="HATPase_C_sf"/>
</dbReference>
<dbReference type="RefSeq" id="WP_153247226.1">
    <property type="nucleotide sequence ID" value="NZ_CP044205.1"/>
</dbReference>
<keyword evidence="7" id="KW-0472">Membrane</keyword>
<dbReference type="Pfam" id="PF02518">
    <property type="entry name" value="HATPase_c"/>
    <property type="match status" value="1"/>
</dbReference>
<keyword evidence="7" id="KW-1133">Transmembrane helix</keyword>
<evidence type="ECO:0000256" key="4">
    <source>
        <dbReference type="ARBA" id="ARBA00022679"/>
    </source>
</evidence>
<evidence type="ECO:0000313" key="12">
    <source>
        <dbReference type="Proteomes" id="UP000325755"/>
    </source>
</evidence>
<dbReference type="SMART" id="SM00388">
    <property type="entry name" value="HisKA"/>
    <property type="match status" value="1"/>
</dbReference>
<dbReference type="OrthoDB" id="9797243at2"/>
<keyword evidence="12" id="KW-1185">Reference proteome</keyword>
<feature type="transmembrane region" description="Helical" evidence="7">
    <location>
        <begin position="181"/>
        <end position="202"/>
    </location>
</feature>
<feature type="modified residue" description="4-aspartylphosphate" evidence="6">
    <location>
        <position position="728"/>
    </location>
</feature>
<feature type="transmembrane region" description="Helical" evidence="7">
    <location>
        <begin position="331"/>
        <end position="354"/>
    </location>
</feature>
<dbReference type="Pfam" id="PF07696">
    <property type="entry name" value="7TMR-DISMED2"/>
    <property type="match status" value="1"/>
</dbReference>
<name>A0A5Q0BCM0_9GAMM</name>
<feature type="signal peptide" evidence="8">
    <location>
        <begin position="1"/>
        <end position="19"/>
    </location>
</feature>
<evidence type="ECO:0000313" key="11">
    <source>
        <dbReference type="EMBL" id="QFY41249.1"/>
    </source>
</evidence>
<keyword evidence="8" id="KW-0732">Signal</keyword>
<feature type="transmembrane region" description="Helical" evidence="7">
    <location>
        <begin position="246"/>
        <end position="265"/>
    </location>
</feature>
<keyword evidence="5" id="KW-0418">Kinase</keyword>
<evidence type="ECO:0000259" key="9">
    <source>
        <dbReference type="PROSITE" id="PS50109"/>
    </source>
</evidence>
<keyword evidence="3 6" id="KW-0597">Phosphoprotein</keyword>
<dbReference type="InterPro" id="IPR011623">
    <property type="entry name" value="7TMR_DISM_rcpt_extracell_dom1"/>
</dbReference>
<evidence type="ECO:0000256" key="8">
    <source>
        <dbReference type="SAM" id="SignalP"/>
    </source>
</evidence>
<dbReference type="SUPFAM" id="SSF52172">
    <property type="entry name" value="CheY-like"/>
    <property type="match status" value="1"/>
</dbReference>
<dbReference type="GO" id="GO:0000155">
    <property type="term" value="F:phosphorelay sensor kinase activity"/>
    <property type="evidence" value="ECO:0007669"/>
    <property type="project" value="InterPro"/>
</dbReference>
<evidence type="ECO:0000256" key="5">
    <source>
        <dbReference type="ARBA" id="ARBA00022777"/>
    </source>
</evidence>
<dbReference type="PANTHER" id="PTHR43047:SF72">
    <property type="entry name" value="OSMOSENSING HISTIDINE PROTEIN KINASE SLN1"/>
    <property type="match status" value="1"/>
</dbReference>
<feature type="transmembrane region" description="Helical" evidence="7">
    <location>
        <begin position="300"/>
        <end position="324"/>
    </location>
</feature>
<evidence type="ECO:0000256" key="1">
    <source>
        <dbReference type="ARBA" id="ARBA00000085"/>
    </source>
</evidence>
<dbReference type="Pfam" id="PF00072">
    <property type="entry name" value="Response_reg"/>
    <property type="match status" value="1"/>
</dbReference>
<feature type="chain" id="PRO_5024869177" description="histidine kinase" evidence="8">
    <location>
        <begin position="20"/>
        <end position="876"/>
    </location>
</feature>
<evidence type="ECO:0000256" key="3">
    <source>
        <dbReference type="ARBA" id="ARBA00022553"/>
    </source>
</evidence>
<proteinExistence type="predicted"/>
<evidence type="ECO:0000256" key="7">
    <source>
        <dbReference type="SAM" id="Phobius"/>
    </source>
</evidence>
<evidence type="ECO:0000256" key="6">
    <source>
        <dbReference type="PROSITE-ProRule" id="PRU00169"/>
    </source>
</evidence>
<dbReference type="Proteomes" id="UP000325755">
    <property type="component" value="Chromosome"/>
</dbReference>
<evidence type="ECO:0000259" key="10">
    <source>
        <dbReference type="PROSITE" id="PS50110"/>
    </source>
</evidence>